<dbReference type="InterPro" id="IPR003593">
    <property type="entry name" value="AAA+_ATPase"/>
</dbReference>
<dbReference type="FunFam" id="3.40.50.300:FF:000006">
    <property type="entry name" value="DNA-binding transcriptional regulator NtrC"/>
    <property type="match status" value="1"/>
</dbReference>
<dbReference type="Gene3D" id="1.10.10.60">
    <property type="entry name" value="Homeodomain-like"/>
    <property type="match status" value="1"/>
</dbReference>
<dbReference type="InterPro" id="IPR058031">
    <property type="entry name" value="AAA_lid_NorR"/>
</dbReference>
<keyword evidence="6" id="KW-0804">Transcription</keyword>
<dbReference type="Pfam" id="PF25601">
    <property type="entry name" value="AAA_lid_14"/>
    <property type="match status" value="1"/>
</dbReference>
<dbReference type="AlphaFoldDB" id="A0A1W1H7S5"/>
<name>A0A1W1H7S5_9BACT</name>
<sequence length="540" mass="60775">MKNNIINRGISLNENDFFREATLKICGSLEIEKALHQCLLYIRQFIPAGQMGFHVYHRDAGVVETVAYATPDAGKIMSVKIRLGHKGRMQVEKQRSLRVRVISKLADDPVAAPVAERLNAQELSAVVLDLVLDRTMLGVFSVFNNGEESFTDEHVHLLSLLSKPCAIALTNSLRYRELKELKELLADDNRYLQEELHKISGEKVIGARHGLQEVMKMVQQVSHLDSPVLLLGETGTGKEVIAHAIHQLSGRKDGPFIRVNCGAIPAGLLDSELFGYEKGAFTGAVSGKRGRIERAQGGTLFLDEIGELSPEAQVRLLRVIQEKEIDRVGGSETVRIDIRIVAATHRDLDKMMAMQQFRPDLFFRLRVFPIHLPPLRERKEDIPDLVTHFILKKSREMKRFVTPSPSPEAMGRLIDYHWPGNIRELENAVERALILDQGKYLFFKEIGKTETEEHGKHIVSDLSGHFLMDGHTGFNDDEDTKKSGLFLDNVMKKHIIHVLQMCNGRVEGDKGAAKIMNINPSTLRKRMKKLGIPFGRARSS</sequence>
<evidence type="ECO:0000256" key="6">
    <source>
        <dbReference type="ARBA" id="ARBA00023163"/>
    </source>
</evidence>
<keyword evidence="2" id="KW-0067">ATP-binding</keyword>
<protein>
    <submittedName>
        <fullName evidence="8">Transcriptional regulator, NifA subfamily, Fis Family</fullName>
    </submittedName>
</protein>
<dbReference type="PROSITE" id="PS00688">
    <property type="entry name" value="SIGMA54_INTERACT_3"/>
    <property type="match status" value="1"/>
</dbReference>
<dbReference type="PANTHER" id="PTHR32071:SF117">
    <property type="entry name" value="PTS-DEPENDENT DIHYDROXYACETONE KINASE OPERON REGULATORY PROTEIN-RELATED"/>
    <property type="match status" value="1"/>
</dbReference>
<keyword evidence="1" id="KW-0547">Nucleotide-binding</keyword>
<evidence type="ECO:0000313" key="8">
    <source>
        <dbReference type="EMBL" id="SLM28540.1"/>
    </source>
</evidence>
<reference evidence="8 9" key="1">
    <citation type="submission" date="2017-03" db="EMBL/GenBank/DDBJ databases">
        <authorList>
            <person name="Afonso C.L."/>
            <person name="Miller P.J."/>
            <person name="Scott M.A."/>
            <person name="Spackman E."/>
            <person name="Goraichik I."/>
            <person name="Dimitrov K.M."/>
            <person name="Suarez D.L."/>
            <person name="Swayne D.E."/>
        </authorList>
    </citation>
    <scope>NUCLEOTIDE SEQUENCE [LARGE SCALE GENOMIC DNA]</scope>
    <source>
        <strain evidence="8">PRJEB14757</strain>
    </source>
</reference>
<dbReference type="SUPFAM" id="SSF46689">
    <property type="entry name" value="Homeodomain-like"/>
    <property type="match status" value="1"/>
</dbReference>
<dbReference type="Gene3D" id="1.10.8.60">
    <property type="match status" value="1"/>
</dbReference>
<dbReference type="InterPro" id="IPR025944">
    <property type="entry name" value="Sigma_54_int_dom_CS"/>
</dbReference>
<dbReference type="InterPro" id="IPR029016">
    <property type="entry name" value="GAF-like_dom_sf"/>
</dbReference>
<dbReference type="SUPFAM" id="SSF52540">
    <property type="entry name" value="P-loop containing nucleoside triphosphate hydrolases"/>
    <property type="match status" value="1"/>
</dbReference>
<evidence type="ECO:0000259" key="7">
    <source>
        <dbReference type="PROSITE" id="PS50045"/>
    </source>
</evidence>
<evidence type="ECO:0000256" key="1">
    <source>
        <dbReference type="ARBA" id="ARBA00022741"/>
    </source>
</evidence>
<dbReference type="PANTHER" id="PTHR32071">
    <property type="entry name" value="TRANSCRIPTIONAL REGULATORY PROTEIN"/>
    <property type="match status" value="1"/>
</dbReference>
<dbReference type="Pfam" id="PF00158">
    <property type="entry name" value="Sigma54_activat"/>
    <property type="match status" value="1"/>
</dbReference>
<dbReference type="GO" id="GO:0005524">
    <property type="term" value="F:ATP binding"/>
    <property type="evidence" value="ECO:0007669"/>
    <property type="project" value="UniProtKB-KW"/>
</dbReference>
<dbReference type="CDD" id="cd00009">
    <property type="entry name" value="AAA"/>
    <property type="match status" value="1"/>
</dbReference>
<dbReference type="Proteomes" id="UP000191931">
    <property type="component" value="Unassembled WGS sequence"/>
</dbReference>
<keyword evidence="5" id="KW-0010">Activator</keyword>
<dbReference type="STRING" id="1246637.MTBBW1_1380087"/>
<dbReference type="GO" id="GO:0003677">
    <property type="term" value="F:DNA binding"/>
    <property type="evidence" value="ECO:0007669"/>
    <property type="project" value="UniProtKB-KW"/>
</dbReference>
<dbReference type="InterPro" id="IPR003018">
    <property type="entry name" value="GAF"/>
</dbReference>
<proteinExistence type="predicted"/>
<dbReference type="SMART" id="SM00382">
    <property type="entry name" value="AAA"/>
    <property type="match status" value="1"/>
</dbReference>
<dbReference type="SUPFAM" id="SSF55781">
    <property type="entry name" value="GAF domain-like"/>
    <property type="match status" value="1"/>
</dbReference>
<keyword evidence="4" id="KW-0238">DNA-binding</keyword>
<dbReference type="EMBL" id="FWEV01000044">
    <property type="protein sequence ID" value="SLM28540.1"/>
    <property type="molecule type" value="Genomic_DNA"/>
</dbReference>
<dbReference type="InterPro" id="IPR002078">
    <property type="entry name" value="Sigma_54_int"/>
</dbReference>
<dbReference type="InterPro" id="IPR025943">
    <property type="entry name" value="Sigma_54_int_dom_ATP-bd_2"/>
</dbReference>
<dbReference type="PROSITE" id="PS00675">
    <property type="entry name" value="SIGMA54_INTERACT_1"/>
    <property type="match status" value="1"/>
</dbReference>
<dbReference type="InterPro" id="IPR009057">
    <property type="entry name" value="Homeodomain-like_sf"/>
</dbReference>
<evidence type="ECO:0000256" key="4">
    <source>
        <dbReference type="ARBA" id="ARBA00023125"/>
    </source>
</evidence>
<evidence type="ECO:0000256" key="5">
    <source>
        <dbReference type="ARBA" id="ARBA00023159"/>
    </source>
</evidence>
<dbReference type="GO" id="GO:0006355">
    <property type="term" value="P:regulation of DNA-templated transcription"/>
    <property type="evidence" value="ECO:0007669"/>
    <property type="project" value="InterPro"/>
</dbReference>
<keyword evidence="9" id="KW-1185">Reference proteome</keyword>
<gene>
    <name evidence="8" type="ORF">MTBBW1_1380087</name>
</gene>
<dbReference type="PROSITE" id="PS00676">
    <property type="entry name" value="SIGMA54_INTERACT_2"/>
    <property type="match status" value="1"/>
</dbReference>
<dbReference type="InterPro" id="IPR027417">
    <property type="entry name" value="P-loop_NTPase"/>
</dbReference>
<dbReference type="SMART" id="SM00065">
    <property type="entry name" value="GAF"/>
    <property type="match status" value="1"/>
</dbReference>
<feature type="domain" description="Sigma-54 factor interaction" evidence="7">
    <location>
        <begin position="204"/>
        <end position="434"/>
    </location>
</feature>
<evidence type="ECO:0000256" key="3">
    <source>
        <dbReference type="ARBA" id="ARBA00023015"/>
    </source>
</evidence>
<keyword evidence="3" id="KW-0805">Transcription regulation</keyword>
<dbReference type="Gene3D" id="3.30.450.40">
    <property type="match status" value="1"/>
</dbReference>
<accession>A0A1W1H7S5</accession>
<dbReference type="InterPro" id="IPR025662">
    <property type="entry name" value="Sigma_54_int_dom_ATP-bd_1"/>
</dbReference>
<dbReference type="Gene3D" id="3.40.50.300">
    <property type="entry name" value="P-loop containing nucleotide triphosphate hydrolases"/>
    <property type="match status" value="1"/>
</dbReference>
<dbReference type="RefSeq" id="WP_080804918.1">
    <property type="nucleotide sequence ID" value="NZ_LT828549.1"/>
</dbReference>
<dbReference type="OrthoDB" id="9763792at2"/>
<organism evidence="8 9">
    <name type="scientific">Desulfamplus magnetovallimortis</name>
    <dbReference type="NCBI Taxonomy" id="1246637"/>
    <lineage>
        <taxon>Bacteria</taxon>
        <taxon>Pseudomonadati</taxon>
        <taxon>Thermodesulfobacteriota</taxon>
        <taxon>Desulfobacteria</taxon>
        <taxon>Desulfobacterales</taxon>
        <taxon>Desulfobacteraceae</taxon>
        <taxon>Desulfamplus</taxon>
    </lineage>
</organism>
<dbReference type="PROSITE" id="PS50045">
    <property type="entry name" value="SIGMA54_INTERACT_4"/>
    <property type="match status" value="1"/>
</dbReference>
<evidence type="ECO:0000256" key="2">
    <source>
        <dbReference type="ARBA" id="ARBA00022840"/>
    </source>
</evidence>
<evidence type="ECO:0000313" key="9">
    <source>
        <dbReference type="Proteomes" id="UP000191931"/>
    </source>
</evidence>